<name>A0A7T2GKD3_9SPHN</name>
<dbReference type="InterPro" id="IPR004398">
    <property type="entry name" value="RNA_MeTrfase_RsmD"/>
</dbReference>
<dbReference type="RefSeq" id="WP_200972144.1">
    <property type="nucleotide sequence ID" value="NZ_CP065592.1"/>
</dbReference>
<keyword evidence="4" id="KW-1185">Reference proteome</keyword>
<dbReference type="Pfam" id="PF03602">
    <property type="entry name" value="Cons_hypoth95"/>
    <property type="match status" value="1"/>
</dbReference>
<dbReference type="GO" id="GO:0052913">
    <property type="term" value="F:16S rRNA (guanine(966)-N(2))-methyltransferase activity"/>
    <property type="evidence" value="ECO:0007669"/>
    <property type="project" value="UniProtKB-EC"/>
</dbReference>
<proteinExistence type="predicted"/>
<dbReference type="KEGG" id="sflv:IC614_02345"/>
<dbReference type="GO" id="GO:0003676">
    <property type="term" value="F:nucleic acid binding"/>
    <property type="evidence" value="ECO:0007669"/>
    <property type="project" value="InterPro"/>
</dbReference>
<dbReference type="NCBIfam" id="TIGR00095">
    <property type="entry name" value="16S rRNA (guanine(966)-N(2))-methyltransferase RsmD"/>
    <property type="match status" value="1"/>
</dbReference>
<accession>A0A7T2GKD3</accession>
<dbReference type="PIRSF" id="PIRSF004553">
    <property type="entry name" value="CHP00095"/>
    <property type="match status" value="1"/>
</dbReference>
<dbReference type="Gene3D" id="3.40.50.150">
    <property type="entry name" value="Vaccinia Virus protein VP39"/>
    <property type="match status" value="1"/>
</dbReference>
<evidence type="ECO:0000256" key="2">
    <source>
        <dbReference type="ARBA" id="ARBA00022679"/>
    </source>
</evidence>
<dbReference type="PROSITE" id="PS00092">
    <property type="entry name" value="N6_MTASE"/>
    <property type="match status" value="1"/>
</dbReference>
<dbReference type="EMBL" id="CP065592">
    <property type="protein sequence ID" value="QPQ55469.1"/>
    <property type="molecule type" value="Genomic_DNA"/>
</dbReference>
<organism evidence="3 4">
    <name type="scientific">Allosphingosinicella flava</name>
    <dbReference type="NCBI Taxonomy" id="2771430"/>
    <lineage>
        <taxon>Bacteria</taxon>
        <taxon>Pseudomonadati</taxon>
        <taxon>Pseudomonadota</taxon>
        <taxon>Alphaproteobacteria</taxon>
        <taxon>Sphingomonadales</taxon>
        <taxon>Sphingomonadaceae</taxon>
        <taxon>Allosphingosinicella</taxon>
    </lineage>
</organism>
<dbReference type="PANTHER" id="PTHR43542">
    <property type="entry name" value="METHYLTRANSFERASE"/>
    <property type="match status" value="1"/>
</dbReference>
<keyword evidence="2 3" id="KW-0808">Transferase</keyword>
<evidence type="ECO:0000313" key="4">
    <source>
        <dbReference type="Proteomes" id="UP000594873"/>
    </source>
</evidence>
<evidence type="ECO:0000313" key="3">
    <source>
        <dbReference type="EMBL" id="QPQ55469.1"/>
    </source>
</evidence>
<dbReference type="SUPFAM" id="SSF53335">
    <property type="entry name" value="S-adenosyl-L-methionine-dependent methyltransferases"/>
    <property type="match status" value="1"/>
</dbReference>
<dbReference type="AlphaFoldDB" id="A0A7T2GKD3"/>
<dbReference type="CDD" id="cd02440">
    <property type="entry name" value="AdoMet_MTases"/>
    <property type="match status" value="1"/>
</dbReference>
<gene>
    <name evidence="3" type="primary">rsmD</name>
    <name evidence="3" type="ORF">IC614_02345</name>
</gene>
<evidence type="ECO:0000256" key="1">
    <source>
        <dbReference type="ARBA" id="ARBA00022603"/>
    </source>
</evidence>
<sequence>MRIISGAWRGRPLADLEGRGTRPTSDRAREGLFSMLASRIGSFEGLAVADLFAGTGALGLEALSRGARNCLFVENDRSALDTLRSNVDRFGARERADIRQQGVEHVAPPSQPRDLVFLDPPYGKGLADMALVRIADPAWVAPGGWISVETAGEEIAIPGAFTLETERRFGKAHIHLLRRN</sequence>
<dbReference type="PANTHER" id="PTHR43542:SF1">
    <property type="entry name" value="METHYLTRANSFERASE"/>
    <property type="match status" value="1"/>
</dbReference>
<dbReference type="InterPro" id="IPR029063">
    <property type="entry name" value="SAM-dependent_MTases_sf"/>
</dbReference>
<dbReference type="InterPro" id="IPR002052">
    <property type="entry name" value="DNA_methylase_N6_adenine_CS"/>
</dbReference>
<dbReference type="Proteomes" id="UP000594873">
    <property type="component" value="Chromosome"/>
</dbReference>
<reference evidence="3 4" key="1">
    <citation type="submission" date="2020-11" db="EMBL/GenBank/DDBJ databases">
        <title>Genome seq and assembly of Sphingosinicella sp.</title>
        <authorList>
            <person name="Chhetri G."/>
        </authorList>
    </citation>
    <scope>NUCLEOTIDE SEQUENCE [LARGE SCALE GENOMIC DNA]</scope>
    <source>
        <strain evidence="3 4">UDD2</strain>
    </source>
</reference>
<keyword evidence="1 3" id="KW-0489">Methyltransferase</keyword>
<protein>
    <submittedName>
        <fullName evidence="3">16S rRNA (Guanine(966)-N(2))-methyltransferase RsmD</fullName>
        <ecNumber evidence="3">2.1.1.171</ecNumber>
    </submittedName>
</protein>
<dbReference type="EC" id="2.1.1.171" evidence="3"/>